<evidence type="ECO:0000256" key="2">
    <source>
        <dbReference type="ARBA" id="ARBA00022451"/>
    </source>
</evidence>
<comment type="caution">
    <text evidence="12">The sequence shown here is derived from an EMBL/GenBank/DDBJ whole genome shotgun (WGS) entry which is preliminary data.</text>
</comment>
<dbReference type="GO" id="GO:0005615">
    <property type="term" value="C:extracellular space"/>
    <property type="evidence" value="ECO:0007669"/>
    <property type="project" value="TreeGrafter"/>
</dbReference>
<evidence type="ECO:0000256" key="1">
    <source>
        <dbReference type="ARBA" id="ARBA00004479"/>
    </source>
</evidence>
<dbReference type="Pfam" id="PF00129">
    <property type="entry name" value="MHC_I"/>
    <property type="match status" value="1"/>
</dbReference>
<sequence>CVSGAHTRQYMYGCDFLEDNSTRAYGKVAYDGRDFIAFDTDTMKLTAADAAAQIAKRIWEADRTEAESWKEYLQNTCPKLLRQYVSYRQAVLERKEPPTVRVLKKETHGILTLHCRAY</sequence>
<evidence type="ECO:0000259" key="11">
    <source>
        <dbReference type="Pfam" id="PF00129"/>
    </source>
</evidence>
<dbReference type="PRINTS" id="PR01638">
    <property type="entry name" value="MHCCLASSI"/>
</dbReference>
<feature type="non-terminal residue" evidence="12">
    <location>
        <position position="1"/>
    </location>
</feature>
<keyword evidence="3" id="KW-0812">Transmembrane</keyword>
<dbReference type="InterPro" id="IPR050208">
    <property type="entry name" value="MHC_class-I_related"/>
</dbReference>
<dbReference type="InterPro" id="IPR037055">
    <property type="entry name" value="MHC_I-like_Ag-recog_sf"/>
</dbReference>
<keyword evidence="13" id="KW-1185">Reference proteome</keyword>
<evidence type="ECO:0000256" key="5">
    <source>
        <dbReference type="ARBA" id="ARBA00022859"/>
    </source>
</evidence>
<comment type="similarity">
    <text evidence="10">Belongs to the MHC class I family.</text>
</comment>
<feature type="non-terminal residue" evidence="12">
    <location>
        <position position="118"/>
    </location>
</feature>
<dbReference type="InterPro" id="IPR011161">
    <property type="entry name" value="MHC_I-like_Ag-recog"/>
</dbReference>
<protein>
    <submittedName>
        <fullName evidence="12">HA1F protein</fullName>
    </submittedName>
</protein>
<keyword evidence="9" id="KW-0325">Glycoprotein</keyword>
<dbReference type="Gene3D" id="3.30.500.10">
    <property type="entry name" value="MHC class I-like antigen recognition-like"/>
    <property type="match status" value="1"/>
</dbReference>
<dbReference type="PANTHER" id="PTHR16675">
    <property type="entry name" value="MHC CLASS I-RELATED"/>
    <property type="match status" value="1"/>
</dbReference>
<dbReference type="InterPro" id="IPR001039">
    <property type="entry name" value="MHC_I_a_a1/a2"/>
</dbReference>
<evidence type="ECO:0000256" key="8">
    <source>
        <dbReference type="ARBA" id="ARBA00023157"/>
    </source>
</evidence>
<name>A0A7L3FJQ4_9GRUI</name>
<evidence type="ECO:0000256" key="10">
    <source>
        <dbReference type="RuleBase" id="RU004439"/>
    </source>
</evidence>
<keyword evidence="2" id="KW-0490">MHC I</keyword>
<proteinExistence type="inferred from homology"/>
<dbReference type="GO" id="GO:0009897">
    <property type="term" value="C:external side of plasma membrane"/>
    <property type="evidence" value="ECO:0007669"/>
    <property type="project" value="TreeGrafter"/>
</dbReference>
<dbReference type="GO" id="GO:0006955">
    <property type="term" value="P:immune response"/>
    <property type="evidence" value="ECO:0007669"/>
    <property type="project" value="TreeGrafter"/>
</dbReference>
<dbReference type="InterPro" id="IPR011162">
    <property type="entry name" value="MHC_I/II-like_Ag-recog"/>
</dbReference>
<keyword evidence="7" id="KW-0472">Membrane</keyword>
<dbReference type="GO" id="GO:0042612">
    <property type="term" value="C:MHC class I protein complex"/>
    <property type="evidence" value="ECO:0007669"/>
    <property type="project" value="UniProtKB-KW"/>
</dbReference>
<evidence type="ECO:0000256" key="6">
    <source>
        <dbReference type="ARBA" id="ARBA00022989"/>
    </source>
</evidence>
<dbReference type="EMBL" id="VZTU01017695">
    <property type="protein sequence ID" value="NXT79745.1"/>
    <property type="molecule type" value="Genomic_DNA"/>
</dbReference>
<dbReference type="AlphaFoldDB" id="A0A7L3FJQ4"/>
<evidence type="ECO:0000256" key="4">
    <source>
        <dbReference type="ARBA" id="ARBA00022729"/>
    </source>
</evidence>
<evidence type="ECO:0000256" key="9">
    <source>
        <dbReference type="ARBA" id="ARBA00023180"/>
    </source>
</evidence>
<evidence type="ECO:0000256" key="7">
    <source>
        <dbReference type="ARBA" id="ARBA00023136"/>
    </source>
</evidence>
<comment type="subcellular location">
    <subcellularLocation>
        <location evidence="1">Membrane</location>
        <topology evidence="1">Single-pass type I membrane protein</topology>
    </subcellularLocation>
</comment>
<keyword evidence="5" id="KW-0391">Immunity</keyword>
<dbReference type="Proteomes" id="UP000557426">
    <property type="component" value="Unassembled WGS sequence"/>
</dbReference>
<organism evidence="12 13">
    <name type="scientific">Zapornia atra</name>
    <name type="common">Henderson crake</name>
    <dbReference type="NCBI Taxonomy" id="2585822"/>
    <lineage>
        <taxon>Eukaryota</taxon>
        <taxon>Metazoa</taxon>
        <taxon>Chordata</taxon>
        <taxon>Craniata</taxon>
        <taxon>Vertebrata</taxon>
        <taxon>Euteleostomi</taxon>
        <taxon>Archelosauria</taxon>
        <taxon>Archosauria</taxon>
        <taxon>Dinosauria</taxon>
        <taxon>Saurischia</taxon>
        <taxon>Theropoda</taxon>
        <taxon>Coelurosauria</taxon>
        <taxon>Aves</taxon>
        <taxon>Neognathae</taxon>
        <taxon>Neoaves</taxon>
        <taxon>Gruiformes</taxon>
        <taxon>Rallidae</taxon>
        <taxon>Zapornia</taxon>
    </lineage>
</organism>
<evidence type="ECO:0000313" key="13">
    <source>
        <dbReference type="Proteomes" id="UP000557426"/>
    </source>
</evidence>
<dbReference type="GO" id="GO:0002474">
    <property type="term" value="P:antigen processing and presentation of peptide antigen via MHC class I"/>
    <property type="evidence" value="ECO:0007669"/>
    <property type="project" value="UniProtKB-KW"/>
</dbReference>
<accession>A0A7L3FJQ4</accession>
<evidence type="ECO:0000256" key="3">
    <source>
        <dbReference type="ARBA" id="ARBA00022692"/>
    </source>
</evidence>
<gene>
    <name evidence="12" type="primary">Ha1f_4</name>
    <name evidence="12" type="ORF">ZAPATR_R01452</name>
</gene>
<dbReference type="PANTHER" id="PTHR16675:SF242">
    <property type="entry name" value="MAJOR HISTOCOMPATIBILITY COMPLEX CLASS I-RELATED GENE PROTEIN"/>
    <property type="match status" value="1"/>
</dbReference>
<keyword evidence="6" id="KW-1133">Transmembrane helix</keyword>
<keyword evidence="8" id="KW-1015">Disulfide bond</keyword>
<reference evidence="12 13" key="1">
    <citation type="submission" date="2019-09" db="EMBL/GenBank/DDBJ databases">
        <title>Bird 10,000 Genomes (B10K) Project - Family phase.</title>
        <authorList>
            <person name="Zhang G."/>
        </authorList>
    </citation>
    <scope>NUCLEOTIDE SEQUENCE [LARGE SCALE GENOMIC DNA]</scope>
    <source>
        <strain evidence="12">B10K-DU-011-47</strain>
        <tissue evidence="12">Mixed tissue sample</tissue>
    </source>
</reference>
<keyword evidence="4" id="KW-0732">Signal</keyword>
<evidence type="ECO:0000313" key="12">
    <source>
        <dbReference type="EMBL" id="NXT79745.1"/>
    </source>
</evidence>
<feature type="domain" description="MHC class I-like antigen recognition-like" evidence="11">
    <location>
        <begin position="3"/>
        <end position="91"/>
    </location>
</feature>
<dbReference type="SUPFAM" id="SSF54452">
    <property type="entry name" value="MHC antigen-recognition domain"/>
    <property type="match status" value="1"/>
</dbReference>